<dbReference type="Pfam" id="PF02195">
    <property type="entry name" value="ParB_N"/>
    <property type="match status" value="1"/>
</dbReference>
<dbReference type="RefSeq" id="WP_028284945.1">
    <property type="nucleotide sequence ID" value="NZ_BMLF01000010.1"/>
</dbReference>
<dbReference type="Proteomes" id="UP000649829">
    <property type="component" value="Unassembled WGS sequence"/>
</dbReference>
<organism evidence="3 4">
    <name type="scientific">Pseudooceanicola nanhaiensis</name>
    <dbReference type="NCBI Taxonomy" id="375761"/>
    <lineage>
        <taxon>Bacteria</taxon>
        <taxon>Pseudomonadati</taxon>
        <taxon>Pseudomonadota</taxon>
        <taxon>Alphaproteobacteria</taxon>
        <taxon>Rhodobacterales</taxon>
        <taxon>Paracoccaceae</taxon>
        <taxon>Pseudooceanicola</taxon>
    </lineage>
</organism>
<reference evidence="3" key="2">
    <citation type="submission" date="2020-09" db="EMBL/GenBank/DDBJ databases">
        <authorList>
            <person name="Sun Q."/>
            <person name="Zhou Y."/>
        </authorList>
    </citation>
    <scope>NUCLEOTIDE SEQUENCE</scope>
    <source>
        <strain evidence="3">CGMCC 1.6293</strain>
    </source>
</reference>
<dbReference type="AlphaFoldDB" id="A0A917WMZ6"/>
<proteinExistence type="predicted"/>
<evidence type="ECO:0000259" key="2">
    <source>
        <dbReference type="SMART" id="SM00470"/>
    </source>
</evidence>
<dbReference type="Gene3D" id="3.90.1530.30">
    <property type="match status" value="1"/>
</dbReference>
<evidence type="ECO:0000256" key="1">
    <source>
        <dbReference type="SAM" id="MobiDB-lite"/>
    </source>
</evidence>
<evidence type="ECO:0000313" key="4">
    <source>
        <dbReference type="Proteomes" id="UP000649829"/>
    </source>
</evidence>
<dbReference type="PANTHER" id="PTHR33375">
    <property type="entry name" value="CHROMOSOME-PARTITIONING PROTEIN PARB-RELATED"/>
    <property type="match status" value="1"/>
</dbReference>
<dbReference type="InterPro" id="IPR050336">
    <property type="entry name" value="Chromosome_partition/occlusion"/>
</dbReference>
<dbReference type="EMBL" id="BMLF01000010">
    <property type="protein sequence ID" value="GGM17522.1"/>
    <property type="molecule type" value="Genomic_DNA"/>
</dbReference>
<sequence>MAKRKRLSPDPMMGGVAATQEGKPAFPMSMPAHRPRPPIAGVAGDSASAAAAEELADALRRAREDGRMVMELPLEAVQLDYLMRDRITADPEEMRTLTESLRLRGQQTPVEVADLGGGRFGLISGWRRLNALKGLAAETGDARFGTVLALVRRPGEASEAYLAMVEENEIRVGLSYYERARIAGRTVGQGVYPDAGTALRELFRSASRAKRSKIRSFLTVVDALDGTLHFPEALGERLGLALAKALEADPSLAGRIAEALKAATPDNAESEQATISAVMQGPKQGRAVVAPTRERIAEGVDLATGSDGTLTLRGKRVDAELRAALITWLKQRDRTAR</sequence>
<reference evidence="3" key="1">
    <citation type="journal article" date="2014" name="Int. J. Syst. Evol. Microbiol.">
        <title>Complete genome sequence of Corynebacterium casei LMG S-19264T (=DSM 44701T), isolated from a smear-ripened cheese.</title>
        <authorList>
            <consortium name="US DOE Joint Genome Institute (JGI-PGF)"/>
            <person name="Walter F."/>
            <person name="Albersmeier A."/>
            <person name="Kalinowski J."/>
            <person name="Ruckert C."/>
        </authorList>
    </citation>
    <scope>NUCLEOTIDE SEQUENCE</scope>
    <source>
        <strain evidence="3">CGMCC 1.6293</strain>
    </source>
</reference>
<dbReference type="InterPro" id="IPR003115">
    <property type="entry name" value="ParB_N"/>
</dbReference>
<dbReference type="GO" id="GO:0007059">
    <property type="term" value="P:chromosome segregation"/>
    <property type="evidence" value="ECO:0007669"/>
    <property type="project" value="TreeGrafter"/>
</dbReference>
<dbReference type="SUPFAM" id="SSF110849">
    <property type="entry name" value="ParB/Sulfiredoxin"/>
    <property type="match status" value="1"/>
</dbReference>
<dbReference type="SMART" id="SM00470">
    <property type="entry name" value="ParB"/>
    <property type="match status" value="1"/>
</dbReference>
<gene>
    <name evidence="3" type="ORF">GCM10011534_44410</name>
</gene>
<keyword evidence="4" id="KW-1185">Reference proteome</keyword>
<feature type="region of interest" description="Disordered" evidence="1">
    <location>
        <begin position="1"/>
        <end position="43"/>
    </location>
</feature>
<dbReference type="GO" id="GO:0005694">
    <property type="term" value="C:chromosome"/>
    <property type="evidence" value="ECO:0007669"/>
    <property type="project" value="TreeGrafter"/>
</dbReference>
<feature type="domain" description="ParB-like N-terminal" evidence="2">
    <location>
        <begin position="70"/>
        <end position="169"/>
    </location>
</feature>
<dbReference type="PANTHER" id="PTHR33375:SF1">
    <property type="entry name" value="CHROMOSOME-PARTITIONING PROTEIN PARB-RELATED"/>
    <property type="match status" value="1"/>
</dbReference>
<dbReference type="InterPro" id="IPR036086">
    <property type="entry name" value="ParB/Sulfiredoxin_sf"/>
</dbReference>
<accession>A0A917WMZ6</accession>
<evidence type="ECO:0000313" key="3">
    <source>
        <dbReference type="EMBL" id="GGM17522.1"/>
    </source>
</evidence>
<name>A0A917WMZ6_9RHOB</name>
<protein>
    <submittedName>
        <fullName evidence="3">Chromosome partitioning protein ParB</fullName>
    </submittedName>
</protein>
<comment type="caution">
    <text evidence="3">The sequence shown here is derived from an EMBL/GenBank/DDBJ whole genome shotgun (WGS) entry which is preliminary data.</text>
</comment>